<dbReference type="InterPro" id="IPR050300">
    <property type="entry name" value="GDXG_lipolytic_enzyme"/>
</dbReference>
<dbReference type="InterPro" id="IPR049492">
    <property type="entry name" value="BD-FAE-like_dom"/>
</dbReference>
<reference evidence="3 4" key="1">
    <citation type="submission" date="2019-03" db="EMBL/GenBank/DDBJ databases">
        <title>Genomic Encyclopedia of Type Strains, Phase IV (KMG-IV): sequencing the most valuable type-strain genomes for metagenomic binning, comparative biology and taxonomic classification.</title>
        <authorList>
            <person name="Goeker M."/>
        </authorList>
    </citation>
    <scope>NUCLEOTIDE SEQUENCE [LARGE SCALE GENOMIC DNA]</scope>
    <source>
        <strain evidence="3 4">DSM 100048</strain>
    </source>
</reference>
<dbReference type="Gene3D" id="3.40.50.1820">
    <property type="entry name" value="alpha/beta hydrolase"/>
    <property type="match status" value="1"/>
</dbReference>
<dbReference type="Pfam" id="PF20434">
    <property type="entry name" value="BD-FAE"/>
    <property type="match status" value="1"/>
</dbReference>
<feature type="domain" description="BD-FAE-like" evidence="2">
    <location>
        <begin position="65"/>
        <end position="166"/>
    </location>
</feature>
<comment type="caution">
    <text evidence="3">The sequence shown here is derived from an EMBL/GenBank/DDBJ whole genome shotgun (WGS) entry which is preliminary data.</text>
</comment>
<proteinExistence type="predicted"/>
<evidence type="ECO:0000313" key="4">
    <source>
        <dbReference type="Proteomes" id="UP000294692"/>
    </source>
</evidence>
<evidence type="ECO:0000313" key="3">
    <source>
        <dbReference type="EMBL" id="TCV03108.1"/>
    </source>
</evidence>
<dbReference type="AlphaFoldDB" id="A0A4R3VH73"/>
<evidence type="ECO:0000259" key="2">
    <source>
        <dbReference type="Pfam" id="PF20434"/>
    </source>
</evidence>
<dbReference type="GO" id="GO:0016787">
    <property type="term" value="F:hydrolase activity"/>
    <property type="evidence" value="ECO:0007669"/>
    <property type="project" value="UniProtKB-KW"/>
</dbReference>
<dbReference type="PANTHER" id="PTHR48081:SF33">
    <property type="entry name" value="KYNURENINE FORMAMIDASE"/>
    <property type="match status" value="1"/>
</dbReference>
<dbReference type="PANTHER" id="PTHR48081">
    <property type="entry name" value="AB HYDROLASE SUPERFAMILY PROTEIN C4A8.06C"/>
    <property type="match status" value="1"/>
</dbReference>
<protein>
    <submittedName>
        <fullName evidence="3">Arylformamidase</fullName>
    </submittedName>
</protein>
<name>A0A4R3VH73_9BURK</name>
<organism evidence="3 4">
    <name type="scientific">Paracandidimonas soli</name>
    <dbReference type="NCBI Taxonomy" id="1917182"/>
    <lineage>
        <taxon>Bacteria</taxon>
        <taxon>Pseudomonadati</taxon>
        <taxon>Pseudomonadota</taxon>
        <taxon>Betaproteobacteria</taxon>
        <taxon>Burkholderiales</taxon>
        <taxon>Alcaligenaceae</taxon>
        <taxon>Paracandidimonas</taxon>
    </lineage>
</organism>
<dbReference type="SUPFAM" id="SSF53474">
    <property type="entry name" value="alpha/beta-Hydrolases"/>
    <property type="match status" value="1"/>
</dbReference>
<accession>A0A4R3VH73</accession>
<gene>
    <name evidence="3" type="ORF">EV686_101570</name>
</gene>
<sequence length="297" mass="32351">MPQPLQDLPWRALDREALEFHFNPRVSVPDFARYDQERTGLNEAALAECSPWLDIPYGDHPLHSLDIYPAQPGAGGEEGAVHVFFHGGYWRALDKANFAFIGGALAERGITTVIPNYELCPASTLDEVVASARAAFAWICANIHRYGASRDKISLSGHSAGAHLSAAILSADWNGDPSIPSALTGVLLVSGVFDPSPAMMTSLNDDLRLSREMADRNNMENCTPRLKAPVTLVAGALEPAHWQDMTVRYAEQLRRAGYAQVDMHMLPGCHHFNILDGYLDEHGIMRKAIPGAAGDPS</sequence>
<keyword evidence="4" id="KW-1185">Reference proteome</keyword>
<dbReference type="RefSeq" id="WP_132473261.1">
    <property type="nucleotide sequence ID" value="NZ_JBHRVM010000001.1"/>
</dbReference>
<dbReference type="EMBL" id="SMBX01000001">
    <property type="protein sequence ID" value="TCV03108.1"/>
    <property type="molecule type" value="Genomic_DNA"/>
</dbReference>
<dbReference type="InterPro" id="IPR029058">
    <property type="entry name" value="AB_hydrolase_fold"/>
</dbReference>
<keyword evidence="1" id="KW-0378">Hydrolase</keyword>
<dbReference type="Proteomes" id="UP000294692">
    <property type="component" value="Unassembled WGS sequence"/>
</dbReference>
<dbReference type="OrthoDB" id="9771666at2"/>
<evidence type="ECO:0000256" key="1">
    <source>
        <dbReference type="ARBA" id="ARBA00022801"/>
    </source>
</evidence>